<organism evidence="1 2">
    <name type="scientific">Scophthalmus maximus</name>
    <name type="common">Turbot</name>
    <name type="synonym">Psetta maxima</name>
    <dbReference type="NCBI Taxonomy" id="52904"/>
    <lineage>
        <taxon>Eukaryota</taxon>
        <taxon>Metazoa</taxon>
        <taxon>Chordata</taxon>
        <taxon>Craniata</taxon>
        <taxon>Vertebrata</taxon>
        <taxon>Euteleostomi</taxon>
        <taxon>Actinopterygii</taxon>
        <taxon>Neopterygii</taxon>
        <taxon>Teleostei</taxon>
        <taxon>Neoteleostei</taxon>
        <taxon>Acanthomorphata</taxon>
        <taxon>Carangaria</taxon>
        <taxon>Pleuronectiformes</taxon>
        <taxon>Pleuronectoidei</taxon>
        <taxon>Scophthalmidae</taxon>
        <taxon>Scophthalmus</taxon>
    </lineage>
</organism>
<dbReference type="Proteomes" id="UP000246464">
    <property type="component" value="Chromosome 9"/>
</dbReference>
<protein>
    <submittedName>
        <fullName evidence="1">Uncharacterized protein</fullName>
    </submittedName>
</protein>
<name>A0A2U9BT85_SCOMX</name>
<evidence type="ECO:0000313" key="1">
    <source>
        <dbReference type="EMBL" id="AWP06779.1"/>
    </source>
</evidence>
<dbReference type="EMBL" id="CP026251">
    <property type="protein sequence ID" value="AWP06779.1"/>
    <property type="molecule type" value="Genomic_DNA"/>
</dbReference>
<proteinExistence type="predicted"/>
<evidence type="ECO:0000313" key="2">
    <source>
        <dbReference type="Proteomes" id="UP000246464"/>
    </source>
</evidence>
<gene>
    <name evidence="1" type="ORF">SMAX5B_010893</name>
</gene>
<sequence>MGMWIMVLSVAPVRQTVRGSLGGVPQCSVIGLLEKIPWTGHLEIWQRSEVKG</sequence>
<accession>A0A2U9BT85</accession>
<reference evidence="1 2" key="1">
    <citation type="submission" date="2017-12" db="EMBL/GenBank/DDBJ databases">
        <title>Integrating genomic resources of turbot (Scophthalmus maximus) in depth evaluation of genetic and physical mapping variation across individuals.</title>
        <authorList>
            <person name="Martinez P."/>
        </authorList>
    </citation>
    <scope>NUCLEOTIDE SEQUENCE [LARGE SCALE GENOMIC DNA]</scope>
</reference>
<keyword evidence="2" id="KW-1185">Reference proteome</keyword>
<dbReference type="AlphaFoldDB" id="A0A2U9BT85"/>